<organism evidence="2 3">
    <name type="scientific">Diacronema lutheri</name>
    <name type="common">Unicellular marine alga</name>
    <name type="synonym">Monochrysis lutheri</name>
    <dbReference type="NCBI Taxonomy" id="2081491"/>
    <lineage>
        <taxon>Eukaryota</taxon>
        <taxon>Haptista</taxon>
        <taxon>Haptophyta</taxon>
        <taxon>Pavlovophyceae</taxon>
        <taxon>Pavlovales</taxon>
        <taxon>Pavlovaceae</taxon>
        <taxon>Diacronema</taxon>
    </lineage>
</organism>
<dbReference type="AlphaFoldDB" id="A0A8J5X7S9"/>
<gene>
    <name evidence="2" type="ORF">KFE25_011827</name>
</gene>
<evidence type="ECO:0000256" key="1">
    <source>
        <dbReference type="SAM" id="MobiDB-lite"/>
    </source>
</evidence>
<dbReference type="EMBL" id="JAGTXO010000033">
    <property type="protein sequence ID" value="KAG8460336.1"/>
    <property type="molecule type" value="Genomic_DNA"/>
</dbReference>
<comment type="caution">
    <text evidence="2">The sequence shown here is derived from an EMBL/GenBank/DDBJ whole genome shotgun (WGS) entry which is preliminary data.</text>
</comment>
<name>A0A8J5X7S9_DIALT</name>
<dbReference type="Proteomes" id="UP000751190">
    <property type="component" value="Unassembled WGS sequence"/>
</dbReference>
<accession>A0A8J5X7S9</accession>
<sequence>MAEQRSTADEAVHEDLLSTELLDAPTSASAASDIAAVAYSLDTDIERFFDELTIAESTYTPSSTLEEVLEERRERAERRERIRQRTDELLQAALANEHHASDVRLLSEAVHSLGDKQPPPQPAHTPAHAADGGQRGAEGACASAGAETHELQLDVTYPAFGSVDGSRLGGADGKAAELKREADLLRAYLQHGAYADAYKAFIDKAKADDGVAIARGL</sequence>
<evidence type="ECO:0000313" key="2">
    <source>
        <dbReference type="EMBL" id="KAG8460336.1"/>
    </source>
</evidence>
<proteinExistence type="predicted"/>
<protein>
    <submittedName>
        <fullName evidence="2">Uncharacterized protein</fullName>
    </submittedName>
</protein>
<feature type="region of interest" description="Disordered" evidence="1">
    <location>
        <begin position="112"/>
        <end position="145"/>
    </location>
</feature>
<reference evidence="2" key="1">
    <citation type="submission" date="2021-05" db="EMBL/GenBank/DDBJ databases">
        <title>The genome of the haptophyte Pavlova lutheri (Diacronema luteri, Pavlovales) - a model for lipid biosynthesis in eukaryotic algae.</title>
        <authorList>
            <person name="Hulatt C.J."/>
            <person name="Posewitz M.C."/>
        </authorList>
    </citation>
    <scope>NUCLEOTIDE SEQUENCE</scope>
    <source>
        <strain evidence="2">NIVA-4/92</strain>
    </source>
</reference>
<keyword evidence="3" id="KW-1185">Reference proteome</keyword>
<evidence type="ECO:0000313" key="3">
    <source>
        <dbReference type="Proteomes" id="UP000751190"/>
    </source>
</evidence>